<evidence type="ECO:0000256" key="1">
    <source>
        <dbReference type="SAM" id="MobiDB-lite"/>
    </source>
</evidence>
<feature type="compositionally biased region" description="Basic residues" evidence="1">
    <location>
        <begin position="333"/>
        <end position="344"/>
    </location>
</feature>
<accession>A0A7S3L6N1</accession>
<protein>
    <submittedName>
        <fullName evidence="2">Uncharacterized protein</fullName>
    </submittedName>
</protein>
<dbReference type="UniPathway" id="UPA00988"/>
<reference evidence="2" key="1">
    <citation type="submission" date="2021-01" db="EMBL/GenBank/DDBJ databases">
        <authorList>
            <person name="Corre E."/>
            <person name="Pelletier E."/>
            <person name="Niang G."/>
            <person name="Scheremetjew M."/>
            <person name="Finn R."/>
            <person name="Kale V."/>
            <person name="Holt S."/>
            <person name="Cochrane G."/>
            <person name="Meng A."/>
            <person name="Brown T."/>
            <person name="Cohen L."/>
        </authorList>
    </citation>
    <scope>NUCLEOTIDE SEQUENCE</scope>
    <source>
        <strain evidence="2">CCMP127</strain>
    </source>
</reference>
<sequence length="467" mass="52342">MRLKRFEQALQNLFESGKCGEVVSSSSNVVEGDQIKNGFEECFKLIKEHSLHTEGLKIFKQTEQQNKILFHLGDTLLNSKPGEALNVFLIASPVDHQRVMKAARACWDWRVYFSHAFPQGMNHSETNGGDLNIEIETSKRQMLVRDIAEELEASAQGGSNKRKMLHEVSRLLLDYASDVVEAVEVLLRGQWWEEARRVATMHGRVNLQRKCVESAVSYAATSIEDCRERAKTFTESSRRYEEVLQIRKNAFASGEVDALGLDAGNQHDETGSMFSAASQGSNFSSMSRGSAGSMGSVGSISTVISAKSTTSFSLTGADEAMRHKSKYNEIGKKNKKRNRRKNKGRIKIVPGSEQEVSDLVETLRGAVPDEEFVNLIGETIIFLCHERQMRLARELFTALMESSEVIRQCQADRTQREVARGKKFLLENPGKEFIAHPSENTVNSLHYPALHAEVHKLLKYVAILDST</sequence>
<feature type="compositionally biased region" description="Basic and acidic residues" evidence="1">
    <location>
        <begin position="323"/>
        <end position="332"/>
    </location>
</feature>
<dbReference type="InterPro" id="IPR006849">
    <property type="entry name" value="Elp1"/>
</dbReference>
<evidence type="ECO:0000313" key="2">
    <source>
        <dbReference type="EMBL" id="CAE0411007.1"/>
    </source>
</evidence>
<dbReference type="GO" id="GO:0033588">
    <property type="term" value="C:elongator holoenzyme complex"/>
    <property type="evidence" value="ECO:0007669"/>
    <property type="project" value="InterPro"/>
</dbReference>
<dbReference type="EMBL" id="HBIM01010038">
    <property type="protein sequence ID" value="CAE0411007.1"/>
    <property type="molecule type" value="Transcribed_RNA"/>
</dbReference>
<dbReference type="GO" id="GO:0005829">
    <property type="term" value="C:cytosol"/>
    <property type="evidence" value="ECO:0007669"/>
    <property type="project" value="TreeGrafter"/>
</dbReference>
<name>A0A7S3L6N1_9STRA</name>
<dbReference type="PANTHER" id="PTHR12747">
    <property type="entry name" value="ELONGATOR COMPLEX PROTEIN 1"/>
    <property type="match status" value="1"/>
</dbReference>
<dbReference type="PANTHER" id="PTHR12747:SF0">
    <property type="entry name" value="ELONGATOR COMPLEX PROTEIN 1"/>
    <property type="match status" value="1"/>
</dbReference>
<organism evidence="2">
    <name type="scientific">Amphora coffeiformis</name>
    <dbReference type="NCBI Taxonomy" id="265554"/>
    <lineage>
        <taxon>Eukaryota</taxon>
        <taxon>Sar</taxon>
        <taxon>Stramenopiles</taxon>
        <taxon>Ochrophyta</taxon>
        <taxon>Bacillariophyta</taxon>
        <taxon>Bacillariophyceae</taxon>
        <taxon>Bacillariophycidae</taxon>
        <taxon>Thalassiophysales</taxon>
        <taxon>Catenulaceae</taxon>
        <taxon>Amphora</taxon>
    </lineage>
</organism>
<dbReference type="GO" id="GO:0000049">
    <property type="term" value="F:tRNA binding"/>
    <property type="evidence" value="ECO:0007669"/>
    <property type="project" value="TreeGrafter"/>
</dbReference>
<feature type="region of interest" description="Disordered" evidence="1">
    <location>
        <begin position="323"/>
        <end position="344"/>
    </location>
</feature>
<proteinExistence type="predicted"/>
<dbReference type="GO" id="GO:0002926">
    <property type="term" value="P:tRNA wobble base 5-methoxycarbonylmethyl-2-thiouridinylation"/>
    <property type="evidence" value="ECO:0007669"/>
    <property type="project" value="TreeGrafter"/>
</dbReference>
<gene>
    <name evidence="2" type="ORF">ACOF00016_LOCUS8412</name>
</gene>
<dbReference type="AlphaFoldDB" id="A0A7S3L6N1"/>